<evidence type="ECO:0000256" key="2">
    <source>
        <dbReference type="PROSITE-ProRule" id="PRU10139"/>
    </source>
</evidence>
<evidence type="ECO:0000313" key="5">
    <source>
        <dbReference type="Proteomes" id="UP000253209"/>
    </source>
</evidence>
<dbReference type="AlphaFoldDB" id="A0A367GNB4"/>
<dbReference type="EMBL" id="QGDC01000005">
    <property type="protein sequence ID" value="RCH54974.1"/>
    <property type="molecule type" value="Genomic_DNA"/>
</dbReference>
<dbReference type="OrthoDB" id="9811121at2"/>
<dbReference type="GO" id="GO:0000257">
    <property type="term" value="F:nitrilase activity"/>
    <property type="evidence" value="ECO:0007669"/>
    <property type="project" value="UniProtKB-ARBA"/>
</dbReference>
<dbReference type="Gene3D" id="3.60.110.10">
    <property type="entry name" value="Carbon-nitrogen hydrolase"/>
    <property type="match status" value="1"/>
</dbReference>
<keyword evidence="1 4" id="KW-0378">Hydrolase</keyword>
<comment type="caution">
    <text evidence="4">The sequence shown here is derived from an EMBL/GenBank/DDBJ whole genome shotgun (WGS) entry which is preliminary data.</text>
</comment>
<dbReference type="SUPFAM" id="SSF56317">
    <property type="entry name" value="Carbon-nitrogen hydrolase"/>
    <property type="match status" value="1"/>
</dbReference>
<dbReference type="InterPro" id="IPR036526">
    <property type="entry name" value="C-N_Hydrolase_sf"/>
</dbReference>
<dbReference type="PANTHER" id="PTHR43674:SF2">
    <property type="entry name" value="BETA-UREIDOPROPIONASE"/>
    <property type="match status" value="1"/>
</dbReference>
<reference evidence="4 5" key="1">
    <citation type="submission" date="2018-05" db="EMBL/GenBank/DDBJ databases">
        <title>Mucilaginibacter hurinus sp. nov., isolated from briquette warehouse soil.</title>
        <authorList>
            <person name="Choi L."/>
        </authorList>
    </citation>
    <scope>NUCLEOTIDE SEQUENCE [LARGE SCALE GENOMIC DNA]</scope>
    <source>
        <strain evidence="4 5">ZR32</strain>
    </source>
</reference>
<organism evidence="4 5">
    <name type="scientific">Mucilaginibacter hurinus</name>
    <dbReference type="NCBI Taxonomy" id="2201324"/>
    <lineage>
        <taxon>Bacteria</taxon>
        <taxon>Pseudomonadati</taxon>
        <taxon>Bacteroidota</taxon>
        <taxon>Sphingobacteriia</taxon>
        <taxon>Sphingobacteriales</taxon>
        <taxon>Sphingobacteriaceae</taxon>
        <taxon>Mucilaginibacter</taxon>
    </lineage>
</organism>
<evidence type="ECO:0000256" key="1">
    <source>
        <dbReference type="ARBA" id="ARBA00022801"/>
    </source>
</evidence>
<dbReference type="InterPro" id="IPR003010">
    <property type="entry name" value="C-N_Hydrolase"/>
</dbReference>
<accession>A0A367GNB4</accession>
<dbReference type="CDD" id="cd07197">
    <property type="entry name" value="nitrilase"/>
    <property type="match status" value="1"/>
</dbReference>
<dbReference type="Proteomes" id="UP000253209">
    <property type="component" value="Unassembled WGS sequence"/>
</dbReference>
<dbReference type="PROSITE" id="PS00920">
    <property type="entry name" value="NITRIL_CHT_1"/>
    <property type="match status" value="1"/>
</dbReference>
<sequence length="264" mass="29138">MKIALATPPFVKTLAEALEWVKKQTREAANKGADIVCFPESYLPGYPLMGFEVESPSPEKMQNALATVQTIAAENNIAIIIPMDWYDDGKYLNVAQVVSAKGELLGYQAKNQLDPSEDELWDAGQGRQIFEVNGVKFGIVICHEGFRYGETVRWAARQGAQIVFHPHCNGSDTTGVELVEWGHKDNPYYEKATMMRAIENTIYVAGINYASRYPESASAIIAPNGVCLGWQPYGEPGVLVTEIDTSLATALLAKRFKPNIYAEN</sequence>
<evidence type="ECO:0000259" key="3">
    <source>
        <dbReference type="PROSITE" id="PS50263"/>
    </source>
</evidence>
<protein>
    <submittedName>
        <fullName evidence="4">Carbon-nitrogen hydrolase family protein</fullName>
    </submittedName>
</protein>
<dbReference type="Pfam" id="PF00795">
    <property type="entry name" value="CN_hydrolase"/>
    <property type="match status" value="1"/>
</dbReference>
<dbReference type="GO" id="GO:0016811">
    <property type="term" value="F:hydrolase activity, acting on carbon-nitrogen (but not peptide) bonds, in linear amides"/>
    <property type="evidence" value="ECO:0007669"/>
    <property type="project" value="TreeGrafter"/>
</dbReference>
<dbReference type="InterPro" id="IPR050345">
    <property type="entry name" value="Aliph_Amidase/BUP"/>
</dbReference>
<evidence type="ECO:0000313" key="4">
    <source>
        <dbReference type="EMBL" id="RCH54974.1"/>
    </source>
</evidence>
<gene>
    <name evidence="4" type="ORF">DJ568_10900</name>
</gene>
<dbReference type="InterPro" id="IPR000132">
    <property type="entry name" value="Nitrilase/CN_hydratase_CS"/>
</dbReference>
<proteinExistence type="predicted"/>
<dbReference type="PANTHER" id="PTHR43674">
    <property type="entry name" value="NITRILASE C965.09-RELATED"/>
    <property type="match status" value="1"/>
</dbReference>
<keyword evidence="5" id="KW-1185">Reference proteome</keyword>
<feature type="domain" description="CN hydrolase" evidence="3">
    <location>
        <begin position="1"/>
        <end position="245"/>
    </location>
</feature>
<dbReference type="PROSITE" id="PS50263">
    <property type="entry name" value="CN_HYDROLASE"/>
    <property type="match status" value="1"/>
</dbReference>
<name>A0A367GNB4_9SPHI</name>
<dbReference type="RefSeq" id="WP_114005300.1">
    <property type="nucleotide sequence ID" value="NZ_QGDC01000005.1"/>
</dbReference>
<feature type="active site" description="Proton acceptor" evidence="2">
    <location>
        <position position="40"/>
    </location>
</feature>